<dbReference type="AlphaFoldDB" id="B2W8W6"/>
<evidence type="ECO:0000259" key="11">
    <source>
        <dbReference type="Pfam" id="PF13878"/>
    </source>
</evidence>
<comment type="subcellular location">
    <subcellularLocation>
        <location evidence="1">Nucleus</location>
    </subcellularLocation>
</comment>
<evidence type="ECO:0000313" key="14">
    <source>
        <dbReference type="Proteomes" id="UP000001471"/>
    </source>
</evidence>
<evidence type="ECO:0000256" key="6">
    <source>
        <dbReference type="ARBA" id="ARBA00022833"/>
    </source>
</evidence>
<protein>
    <submittedName>
        <fullName evidence="13">Sister chromatid cohesion protein Eso1</fullName>
    </submittedName>
</protein>
<evidence type="ECO:0000256" key="9">
    <source>
        <dbReference type="ARBA" id="ARBA00023315"/>
    </source>
</evidence>
<dbReference type="STRING" id="426418.B2W8W6"/>
<evidence type="ECO:0000256" key="8">
    <source>
        <dbReference type="ARBA" id="ARBA00023306"/>
    </source>
</evidence>
<keyword evidence="9" id="KW-0012">Acyltransferase</keyword>
<keyword evidence="3" id="KW-0808">Transferase</keyword>
<dbReference type="Proteomes" id="UP000001471">
    <property type="component" value="Unassembled WGS sequence"/>
</dbReference>
<dbReference type="GO" id="GO:0007064">
    <property type="term" value="P:mitotic sister chromatid cohesion"/>
    <property type="evidence" value="ECO:0007669"/>
    <property type="project" value="TreeGrafter"/>
</dbReference>
<evidence type="ECO:0000256" key="7">
    <source>
        <dbReference type="ARBA" id="ARBA00023242"/>
    </source>
</evidence>
<dbReference type="OrthoDB" id="3363286at2759"/>
<keyword evidence="8" id="KW-0131">Cell cycle</keyword>
<evidence type="ECO:0000256" key="2">
    <source>
        <dbReference type="ARBA" id="ARBA00005816"/>
    </source>
</evidence>
<organism evidence="13 14">
    <name type="scientific">Pyrenophora tritici-repentis (strain Pt-1C-BFP)</name>
    <name type="common">Wheat tan spot fungus</name>
    <name type="synonym">Drechslera tritici-repentis</name>
    <dbReference type="NCBI Taxonomy" id="426418"/>
    <lineage>
        <taxon>Eukaryota</taxon>
        <taxon>Fungi</taxon>
        <taxon>Dikarya</taxon>
        <taxon>Ascomycota</taxon>
        <taxon>Pezizomycotina</taxon>
        <taxon>Dothideomycetes</taxon>
        <taxon>Pleosporomycetidae</taxon>
        <taxon>Pleosporales</taxon>
        <taxon>Pleosporineae</taxon>
        <taxon>Pleosporaceae</taxon>
        <taxon>Pyrenophora</taxon>
    </lineage>
</organism>
<evidence type="ECO:0000259" key="12">
    <source>
        <dbReference type="Pfam" id="PF13880"/>
    </source>
</evidence>
<dbReference type="HOGENOM" id="CLU_349826_0_0_1"/>
<dbReference type="SUPFAM" id="SSF55729">
    <property type="entry name" value="Acyl-CoA N-acyltransferases (Nat)"/>
    <property type="match status" value="1"/>
</dbReference>
<dbReference type="PANTHER" id="PTHR45884">
    <property type="entry name" value="N-ACETYLTRANSFERASE ECO"/>
    <property type="match status" value="1"/>
</dbReference>
<dbReference type="InterPro" id="IPR028005">
    <property type="entry name" value="AcTrfase_ESCO_Znf_dom"/>
</dbReference>
<evidence type="ECO:0000256" key="4">
    <source>
        <dbReference type="ARBA" id="ARBA00022723"/>
    </source>
</evidence>
<sequence>MAKVQQHPFLHMLLRFFSLSRLMPSQWTHRLESCSRPARAFVRFQCRFSSTHIPGRILRGNDLGPTREDDHQTFRVRKDEQAKQLPLSPFLDPVVLEEKSRFIQPKAKPSLPNFTPFQKRLWENPFAHALATPIRQCRATLILLPTTFMMTLHARPHPETQDPWLLPVSLTTDQKYLGPPFRFVGRHLVTAHLGKKKEWEKAIYSRMAEKLSAHKLKKMVWREDMADLVLDMLQKKLAGKLSWNFGFPGRLIPVASPRTEDIEAIKDVSCVLVFRSLRTPIDDLVVQAHNITAELDKWSRYFAKSFAAKLDPHTALEVTHTPPLWYSGPMVPKLQTRLQFPELHFPTTVWRGQKVAVYSLVDLLGEDKAKAMIAGSRTMITRFLLYLQAAAMRDYTVELGMMDKPSMRYIQWIPKPSFIVFSESDLVNPKKCKSITSTYFSQWSFHTPSCTYPHFSKHRMLAIFPPITRPHSLVTFWPFFSQFVKVHFVNALSTSVVYPFPQCARPIQKPSSARVRAAFIAPPLHGAKQSHLPDLKVVRTYSRQTKRPLYNEEPPTKRRRVEDKSQSIETATVESSTNAQTLNISSPTREFSTPPPSSPKDSPAIFSDEPPRSSPPSSPTPRSSPPRPQKRRPVFSIFKKQAKPKTLAEQPLLERSDNAQTSPKAGPKKKHMVQMQLDLASETRKTCKTCGMQYIPSNAEDAALHKKFHAMNLGGVDFTKAVIERFRKNEVWSGGGGSFIAVVGRKDGLALRNRAGDVLKVVTTELAAVPISDEELWSQTNNAAMVSSSERETKPAKTDIVAKDEGALPLFDRFKVYLYFQGNKCIGACLAERIWEAYSVLEPAAPSGQSSSISISNQSAPAILGISRIWTSNQHRKKGIATRLLDCASSDFLYGFKIDKAKVAFSQPTESGGNLARKWFSSQAGWHVYMD</sequence>
<dbReference type="InterPro" id="IPR028009">
    <property type="entry name" value="ESCO_Acetyltransf_dom"/>
</dbReference>
<feature type="domain" description="N-acetyltransferase ESCO acetyl-transferase" evidence="12">
    <location>
        <begin position="861"/>
        <end position="929"/>
    </location>
</feature>
<feature type="compositionally biased region" description="Pro residues" evidence="10">
    <location>
        <begin position="612"/>
        <end position="627"/>
    </location>
</feature>
<evidence type="ECO:0000256" key="3">
    <source>
        <dbReference type="ARBA" id="ARBA00022679"/>
    </source>
</evidence>
<dbReference type="InParanoid" id="B2W8W6"/>
<dbReference type="GO" id="GO:0061733">
    <property type="term" value="F:protein-lysine-acetyltransferase activity"/>
    <property type="evidence" value="ECO:0007669"/>
    <property type="project" value="TreeGrafter"/>
</dbReference>
<gene>
    <name evidence="13" type="ORF">PTRG_06424</name>
</gene>
<dbReference type="Pfam" id="PF13878">
    <property type="entry name" value="zf-C2H2_3"/>
    <property type="match status" value="1"/>
</dbReference>
<feature type="domain" description="N-acetyltransferase ESCO zinc-finger" evidence="11">
    <location>
        <begin position="674"/>
        <end position="711"/>
    </location>
</feature>
<accession>B2W8W6</accession>
<comment type="similarity">
    <text evidence="2">Belongs to the acetyltransferase family. ECO subfamily.</text>
</comment>
<evidence type="ECO:0000256" key="10">
    <source>
        <dbReference type="SAM" id="MobiDB-lite"/>
    </source>
</evidence>
<dbReference type="InterPro" id="IPR016181">
    <property type="entry name" value="Acyl_CoA_acyltransferase"/>
</dbReference>
<evidence type="ECO:0000256" key="5">
    <source>
        <dbReference type="ARBA" id="ARBA00022771"/>
    </source>
</evidence>
<evidence type="ECO:0000313" key="13">
    <source>
        <dbReference type="EMBL" id="EDU49344.1"/>
    </source>
</evidence>
<keyword evidence="6" id="KW-0862">Zinc</keyword>
<dbReference type="eggNOG" id="KOG3014">
    <property type="taxonomic scope" value="Eukaryota"/>
</dbReference>
<dbReference type="GO" id="GO:0000785">
    <property type="term" value="C:chromatin"/>
    <property type="evidence" value="ECO:0007669"/>
    <property type="project" value="TreeGrafter"/>
</dbReference>
<reference evidence="14" key="1">
    <citation type="journal article" date="2013" name="G3 (Bethesda)">
        <title>Comparative genomics of a plant-pathogenic fungus, Pyrenophora tritici-repentis, reveals transduplication and the impact of repeat elements on pathogenicity and population divergence.</title>
        <authorList>
            <person name="Manning V.A."/>
            <person name="Pandelova I."/>
            <person name="Dhillon B."/>
            <person name="Wilhelm L.J."/>
            <person name="Goodwin S.B."/>
            <person name="Berlin A.M."/>
            <person name="Figueroa M."/>
            <person name="Freitag M."/>
            <person name="Hane J.K."/>
            <person name="Henrissat B."/>
            <person name="Holman W.H."/>
            <person name="Kodira C.D."/>
            <person name="Martin J."/>
            <person name="Oliver R.P."/>
            <person name="Robbertse B."/>
            <person name="Schackwitz W."/>
            <person name="Schwartz D.C."/>
            <person name="Spatafora J.W."/>
            <person name="Turgeon B.G."/>
            <person name="Yandava C."/>
            <person name="Young S."/>
            <person name="Zhou S."/>
            <person name="Zeng Q."/>
            <person name="Grigoriev I.V."/>
            <person name="Ma L.-J."/>
            <person name="Ciuffetti L.M."/>
        </authorList>
    </citation>
    <scope>NUCLEOTIDE SEQUENCE [LARGE SCALE GENOMIC DNA]</scope>
    <source>
        <strain evidence="14">Pt-1C-BFP</strain>
    </source>
</reference>
<feature type="region of interest" description="Disordered" evidence="10">
    <location>
        <begin position="543"/>
        <end position="671"/>
    </location>
</feature>
<evidence type="ECO:0000256" key="1">
    <source>
        <dbReference type="ARBA" id="ARBA00004123"/>
    </source>
</evidence>
<dbReference type="EMBL" id="DS231620">
    <property type="protein sequence ID" value="EDU49344.1"/>
    <property type="molecule type" value="Genomic_DNA"/>
</dbReference>
<feature type="compositionally biased region" description="Polar residues" evidence="10">
    <location>
        <begin position="567"/>
        <end position="591"/>
    </location>
</feature>
<proteinExistence type="inferred from homology"/>
<dbReference type="GO" id="GO:0008270">
    <property type="term" value="F:zinc ion binding"/>
    <property type="evidence" value="ECO:0007669"/>
    <property type="project" value="UniProtKB-KW"/>
</dbReference>
<keyword evidence="4" id="KW-0479">Metal-binding</keyword>
<name>B2W8W6_PYRTR</name>
<dbReference type="PANTHER" id="PTHR45884:SF2">
    <property type="entry name" value="N-ACETYLTRANSFERASE ECO"/>
    <property type="match status" value="1"/>
</dbReference>
<keyword evidence="7" id="KW-0539">Nucleus</keyword>
<feature type="compositionally biased region" description="Basic and acidic residues" evidence="10">
    <location>
        <begin position="554"/>
        <end position="566"/>
    </location>
</feature>
<keyword evidence="5" id="KW-0863">Zinc-finger</keyword>
<dbReference type="Pfam" id="PF13880">
    <property type="entry name" value="Acetyltransf_13"/>
    <property type="match status" value="1"/>
</dbReference>
<dbReference type="GO" id="GO:0005634">
    <property type="term" value="C:nucleus"/>
    <property type="evidence" value="ECO:0007669"/>
    <property type="project" value="UniProtKB-SubCell"/>
</dbReference>